<gene>
    <name evidence="1" type="ORF">FOY91_03780</name>
</gene>
<evidence type="ECO:0000313" key="1">
    <source>
        <dbReference type="EMBL" id="TVV76660.1"/>
    </source>
</evidence>
<protein>
    <submittedName>
        <fullName evidence="1">Cupin domain-containing protein</fullName>
    </submittedName>
</protein>
<proteinExistence type="predicted"/>
<comment type="caution">
    <text evidence="1">The sequence shown here is derived from an EMBL/GenBank/DDBJ whole genome shotgun (WGS) entry which is preliminary data.</text>
</comment>
<dbReference type="SUPFAM" id="SSF51182">
    <property type="entry name" value="RmlC-like cupins"/>
    <property type="match status" value="1"/>
</dbReference>
<dbReference type="Proteomes" id="UP000318681">
    <property type="component" value="Unassembled WGS sequence"/>
</dbReference>
<dbReference type="OrthoDB" id="7618523at2"/>
<dbReference type="RefSeq" id="WP_145148289.1">
    <property type="nucleotide sequence ID" value="NZ_VNIM01000008.1"/>
</dbReference>
<organism evidence="1 2">
    <name type="scientific">Alterirhizorhabdus solaris</name>
    <dbReference type="NCBI Taxonomy" id="2529389"/>
    <lineage>
        <taxon>Bacteria</taxon>
        <taxon>Pseudomonadati</taxon>
        <taxon>Pseudomonadota</taxon>
        <taxon>Alphaproteobacteria</taxon>
        <taxon>Sphingomonadales</taxon>
        <taxon>Rhizorhabdaceae</taxon>
        <taxon>Alterirhizorhabdus</taxon>
    </lineage>
</organism>
<name>A0A558RBB7_9SPHN</name>
<dbReference type="InterPro" id="IPR011051">
    <property type="entry name" value="RmlC_Cupin_sf"/>
</dbReference>
<dbReference type="Gene3D" id="2.60.120.10">
    <property type="entry name" value="Jelly Rolls"/>
    <property type="match status" value="1"/>
</dbReference>
<dbReference type="InterPro" id="IPR014710">
    <property type="entry name" value="RmlC-like_jellyroll"/>
</dbReference>
<dbReference type="AlphaFoldDB" id="A0A558RBB7"/>
<dbReference type="EMBL" id="VNIM01000008">
    <property type="protein sequence ID" value="TVV76660.1"/>
    <property type="molecule type" value="Genomic_DNA"/>
</dbReference>
<keyword evidence="2" id="KW-1185">Reference proteome</keyword>
<sequence length="194" mass="21311">MPIEAQHVDSPDDVEITAADSRETFRVFRAADAPGVIPAKERGTMRADYVPHPMVEEGLQRFVGAGVSGGAMARVLFSSADMHVSYAWFKSGFPLPLHSHDKDCFYQVIAGSMRVGTEELGKGDGLLIPGGVPYTVTPGAEGVEFIEVRPNGDYDTRYRGKTEKYWDRIVATLHERQKTWETEPAPFGLLQPGA</sequence>
<evidence type="ECO:0000313" key="2">
    <source>
        <dbReference type="Proteomes" id="UP000318681"/>
    </source>
</evidence>
<accession>A0A558RBB7</accession>
<reference evidence="1 2" key="1">
    <citation type="submission" date="2019-07" db="EMBL/GenBank/DDBJ databases">
        <title>Sphingomonas solaris sp. nov., isolated from a solar panel from Boston, Massachusetts.</title>
        <authorList>
            <person name="Tanner K."/>
            <person name="Pascual J."/>
            <person name="Mancuso C."/>
            <person name="Pereto J."/>
            <person name="Khalil A."/>
            <person name="Vilanova C."/>
        </authorList>
    </citation>
    <scope>NUCLEOTIDE SEQUENCE [LARGE SCALE GENOMIC DNA]</scope>
    <source>
        <strain evidence="1 2">R4DWN</strain>
    </source>
</reference>